<evidence type="ECO:0000313" key="5">
    <source>
        <dbReference type="Proteomes" id="UP001177023"/>
    </source>
</evidence>
<keyword evidence="5" id="KW-1185">Reference proteome</keyword>
<evidence type="ECO:0000256" key="1">
    <source>
        <dbReference type="SAM" id="MobiDB-lite"/>
    </source>
</evidence>
<feature type="region of interest" description="Disordered" evidence="1">
    <location>
        <begin position="314"/>
        <end position="340"/>
    </location>
</feature>
<evidence type="ECO:0000256" key="2">
    <source>
        <dbReference type="SAM" id="SignalP"/>
    </source>
</evidence>
<feature type="region of interest" description="Disordered" evidence="1">
    <location>
        <begin position="76"/>
        <end position="103"/>
    </location>
</feature>
<organism evidence="4 5">
    <name type="scientific">Mesorhabditis spiculigera</name>
    <dbReference type="NCBI Taxonomy" id="96644"/>
    <lineage>
        <taxon>Eukaryota</taxon>
        <taxon>Metazoa</taxon>
        <taxon>Ecdysozoa</taxon>
        <taxon>Nematoda</taxon>
        <taxon>Chromadorea</taxon>
        <taxon>Rhabditida</taxon>
        <taxon>Rhabditina</taxon>
        <taxon>Rhabditomorpha</taxon>
        <taxon>Rhabditoidea</taxon>
        <taxon>Rhabditidae</taxon>
        <taxon>Mesorhabditinae</taxon>
        <taxon>Mesorhabditis</taxon>
    </lineage>
</organism>
<evidence type="ECO:0000259" key="3">
    <source>
        <dbReference type="PROSITE" id="PS50060"/>
    </source>
</evidence>
<sequence>MIFWTVLGLWATALSCQPPLPQAAFSQDTASSAGYQQQDQGVASYTQASWEPYPGYKEPPPPQQGQLEPLSRALSAPLAPSGQAAAPLENLPPPGGNSNSLQSEVAAAAIRSCEEIKSLGEFEACIQETSLPSRGQNAWKCGFEAGSECRFAPVSDGFAVGRLPMPSAYASFSEFTSKLGSDSPEGEFLYAVSPQGLRKGESLFISTQIPCQKGDGVLKLSFWLYPPEGQVRVCTADDHMRSCTQPFVHTNQSSVIVAVINPIRPGAQSSTFDLEIEATELTNPSIFAIDNLDYRADFCQPKVDAIVDSGEQFFESEEHQAPSSEIRRSQPKIPKRPNRLNSKEDIEIHNEKMQAAMNAEIGSLSDEFFEEEEMLSTTLPKVRSQTKSLKKQGTSNNACETLRCSFERNFCGWRNLGDGVKYGEWRHKGYNRHLASLERNEAEIGDDAGIAYAGSDTTPSPLYRQKTFILESPEIFAMTNLTLLYDVKRQTDDITLQLCFDTPNYCPYKLSPFKDETTWRIDEAVVVPEGSRRIFFKAIQWRKYSRLLIDNIRVLGC</sequence>
<dbReference type="InterPro" id="IPR000998">
    <property type="entry name" value="MAM_dom"/>
</dbReference>
<evidence type="ECO:0000313" key="4">
    <source>
        <dbReference type="EMBL" id="CAJ0582615.1"/>
    </source>
</evidence>
<feature type="signal peptide" evidence="2">
    <location>
        <begin position="1"/>
        <end position="16"/>
    </location>
</feature>
<keyword evidence="2" id="KW-0732">Signal</keyword>
<feature type="non-terminal residue" evidence="4">
    <location>
        <position position="1"/>
    </location>
</feature>
<dbReference type="EMBL" id="CATQJA010002664">
    <property type="protein sequence ID" value="CAJ0582615.1"/>
    <property type="molecule type" value="Genomic_DNA"/>
</dbReference>
<accession>A0AA36DAD0</accession>
<dbReference type="Proteomes" id="UP001177023">
    <property type="component" value="Unassembled WGS sequence"/>
</dbReference>
<reference evidence="4" key="1">
    <citation type="submission" date="2023-06" db="EMBL/GenBank/DDBJ databases">
        <authorList>
            <person name="Delattre M."/>
        </authorList>
    </citation>
    <scope>NUCLEOTIDE SEQUENCE</scope>
    <source>
        <strain evidence="4">AF72</strain>
    </source>
</reference>
<dbReference type="GO" id="GO:0016020">
    <property type="term" value="C:membrane"/>
    <property type="evidence" value="ECO:0007669"/>
    <property type="project" value="InterPro"/>
</dbReference>
<comment type="caution">
    <text evidence="4">The sequence shown here is derived from an EMBL/GenBank/DDBJ whole genome shotgun (WGS) entry which is preliminary data.</text>
</comment>
<feature type="chain" id="PRO_5041312610" description="MAM domain-containing protein" evidence="2">
    <location>
        <begin position="17"/>
        <end position="557"/>
    </location>
</feature>
<proteinExistence type="predicted"/>
<protein>
    <recommendedName>
        <fullName evidence="3">MAM domain-containing protein</fullName>
    </recommendedName>
</protein>
<dbReference type="PROSITE" id="PS50060">
    <property type="entry name" value="MAM_2"/>
    <property type="match status" value="1"/>
</dbReference>
<feature type="domain" description="MAM" evidence="3">
    <location>
        <begin position="402"/>
        <end position="557"/>
    </location>
</feature>
<feature type="compositionally biased region" description="Basic and acidic residues" evidence="1">
    <location>
        <begin position="316"/>
        <end position="328"/>
    </location>
</feature>
<name>A0AA36DAD0_9BILA</name>
<feature type="compositionally biased region" description="Basic residues" evidence="1">
    <location>
        <begin position="329"/>
        <end position="338"/>
    </location>
</feature>
<gene>
    <name evidence="4" type="ORF">MSPICULIGERA_LOCUS20745</name>
</gene>
<dbReference type="AlphaFoldDB" id="A0AA36DAD0"/>